<protein>
    <submittedName>
        <fullName evidence="3">Universal stress protein</fullName>
    </submittedName>
</protein>
<dbReference type="CDD" id="cd00293">
    <property type="entry name" value="USP-like"/>
    <property type="match status" value="1"/>
</dbReference>
<dbReference type="InterPro" id="IPR006016">
    <property type="entry name" value="UspA"/>
</dbReference>
<name>A0ABR7KZQ8_9PSEU</name>
<dbReference type="PRINTS" id="PR01438">
    <property type="entry name" value="UNVRSLSTRESS"/>
</dbReference>
<dbReference type="Gene3D" id="3.40.50.620">
    <property type="entry name" value="HUPs"/>
    <property type="match status" value="1"/>
</dbReference>
<keyword evidence="4" id="KW-1185">Reference proteome</keyword>
<dbReference type="InterPro" id="IPR006015">
    <property type="entry name" value="Universal_stress_UspA"/>
</dbReference>
<reference evidence="3 4" key="1">
    <citation type="submission" date="2020-06" db="EMBL/GenBank/DDBJ databases">
        <title>Actinokineospora xiongansis sp. nov., isolated from soil of Baiyangdian.</title>
        <authorList>
            <person name="Zhang X."/>
        </authorList>
    </citation>
    <scope>NUCLEOTIDE SEQUENCE [LARGE SCALE GENOMIC DNA]</scope>
    <source>
        <strain evidence="3 4">HBU206404</strain>
    </source>
</reference>
<gene>
    <name evidence="3" type="ORF">GPZ80_01580</name>
</gene>
<dbReference type="PANTHER" id="PTHR46268:SF6">
    <property type="entry name" value="UNIVERSAL STRESS PROTEIN UP12"/>
    <property type="match status" value="1"/>
</dbReference>
<evidence type="ECO:0000256" key="1">
    <source>
        <dbReference type="ARBA" id="ARBA00008791"/>
    </source>
</evidence>
<sequence length="142" mass="15054">MDTSNREHRIVVGIDGSPRSRAALRWAMEEARGRHAVVRAVELTAPRPAGMGGAPRPREHTDTERLADLVAETAARVDDAPPVVDTAMPGHRGRELARVAEDADLLVIGAHQHAANVTTGVGAFAADLLRHATCPVVIVPAD</sequence>
<dbReference type="EMBL" id="JABVED010000001">
    <property type="protein sequence ID" value="MBC6445860.1"/>
    <property type="molecule type" value="Genomic_DNA"/>
</dbReference>
<dbReference type="Pfam" id="PF00582">
    <property type="entry name" value="Usp"/>
    <property type="match status" value="1"/>
</dbReference>
<dbReference type="RefSeq" id="WP_187217913.1">
    <property type="nucleotide sequence ID" value="NZ_JABVED010000001.1"/>
</dbReference>
<dbReference type="Proteomes" id="UP000734823">
    <property type="component" value="Unassembled WGS sequence"/>
</dbReference>
<accession>A0ABR7KZQ8</accession>
<comment type="caution">
    <text evidence="3">The sequence shown here is derived from an EMBL/GenBank/DDBJ whole genome shotgun (WGS) entry which is preliminary data.</text>
</comment>
<dbReference type="PANTHER" id="PTHR46268">
    <property type="entry name" value="STRESS RESPONSE PROTEIN NHAX"/>
    <property type="match status" value="1"/>
</dbReference>
<proteinExistence type="inferred from homology"/>
<comment type="similarity">
    <text evidence="1">Belongs to the universal stress protein A family.</text>
</comment>
<organism evidence="3 4">
    <name type="scientific">Actinokineospora xionganensis</name>
    <dbReference type="NCBI Taxonomy" id="2684470"/>
    <lineage>
        <taxon>Bacteria</taxon>
        <taxon>Bacillati</taxon>
        <taxon>Actinomycetota</taxon>
        <taxon>Actinomycetes</taxon>
        <taxon>Pseudonocardiales</taxon>
        <taxon>Pseudonocardiaceae</taxon>
        <taxon>Actinokineospora</taxon>
    </lineage>
</organism>
<feature type="domain" description="UspA" evidence="2">
    <location>
        <begin position="8"/>
        <end position="140"/>
    </location>
</feature>
<dbReference type="SUPFAM" id="SSF52402">
    <property type="entry name" value="Adenine nucleotide alpha hydrolases-like"/>
    <property type="match status" value="1"/>
</dbReference>
<evidence type="ECO:0000259" key="2">
    <source>
        <dbReference type="Pfam" id="PF00582"/>
    </source>
</evidence>
<dbReference type="InterPro" id="IPR014729">
    <property type="entry name" value="Rossmann-like_a/b/a_fold"/>
</dbReference>
<evidence type="ECO:0000313" key="3">
    <source>
        <dbReference type="EMBL" id="MBC6445860.1"/>
    </source>
</evidence>
<evidence type="ECO:0000313" key="4">
    <source>
        <dbReference type="Proteomes" id="UP000734823"/>
    </source>
</evidence>